<evidence type="ECO:0000313" key="2">
    <source>
        <dbReference type="EMBL" id="CAH9083462.1"/>
    </source>
</evidence>
<sequence length="134" mass="15141">MDEDETDFSPSTPPRVTTFSLVDPITPLRDTISCLVVPDTPPHVLLEREKEFDDHNFLPSNFVVKKVSRKLAMKKDRVYNPTFGFQTPVFMDILRIWFPICFGEKGYGEREKKDEKISVSGSKSSSPNAPSASS</sequence>
<evidence type="ECO:0000313" key="5">
    <source>
        <dbReference type="Proteomes" id="UP001152523"/>
    </source>
</evidence>
<organism evidence="2 5">
    <name type="scientific">Cuscuta epithymum</name>
    <dbReference type="NCBI Taxonomy" id="186058"/>
    <lineage>
        <taxon>Eukaryota</taxon>
        <taxon>Viridiplantae</taxon>
        <taxon>Streptophyta</taxon>
        <taxon>Embryophyta</taxon>
        <taxon>Tracheophyta</taxon>
        <taxon>Spermatophyta</taxon>
        <taxon>Magnoliopsida</taxon>
        <taxon>eudicotyledons</taxon>
        <taxon>Gunneridae</taxon>
        <taxon>Pentapetalae</taxon>
        <taxon>asterids</taxon>
        <taxon>lamiids</taxon>
        <taxon>Solanales</taxon>
        <taxon>Convolvulaceae</taxon>
        <taxon>Cuscuteae</taxon>
        <taxon>Cuscuta</taxon>
        <taxon>Cuscuta subgen. Cuscuta</taxon>
    </lineage>
</organism>
<feature type="region of interest" description="Disordered" evidence="1">
    <location>
        <begin position="109"/>
        <end position="134"/>
    </location>
</feature>
<comment type="caution">
    <text evidence="2">The sequence shown here is derived from an EMBL/GenBank/DDBJ whole genome shotgun (WGS) entry which is preliminary data.</text>
</comment>
<dbReference type="EMBL" id="CAMAPF010000044">
    <property type="protein sequence ID" value="CAH9083462.1"/>
    <property type="molecule type" value="Genomic_DNA"/>
</dbReference>
<reference evidence="2" key="1">
    <citation type="submission" date="2022-07" db="EMBL/GenBank/DDBJ databases">
        <authorList>
            <person name="Macas J."/>
            <person name="Novak P."/>
            <person name="Neumann P."/>
        </authorList>
    </citation>
    <scope>NUCLEOTIDE SEQUENCE</scope>
</reference>
<feature type="compositionally biased region" description="Low complexity" evidence="1">
    <location>
        <begin position="118"/>
        <end position="134"/>
    </location>
</feature>
<evidence type="ECO:0000313" key="3">
    <source>
        <dbReference type="EMBL" id="CAH9090461.1"/>
    </source>
</evidence>
<protein>
    <submittedName>
        <fullName evidence="2">Uncharacterized protein</fullName>
    </submittedName>
</protein>
<dbReference type="Proteomes" id="UP001152523">
    <property type="component" value="Unassembled WGS sequence"/>
</dbReference>
<proteinExistence type="predicted"/>
<gene>
    <name evidence="3" type="ORF">CEPIT_LOCUS11272</name>
    <name evidence="4" type="ORF">CEPIT_LOCUS30581</name>
    <name evidence="2" type="ORF">CEPIT_LOCUS8587</name>
</gene>
<evidence type="ECO:0000313" key="4">
    <source>
        <dbReference type="EMBL" id="CAH9130378.1"/>
    </source>
</evidence>
<dbReference type="EMBL" id="CAMAPF010000961">
    <property type="protein sequence ID" value="CAH9130378.1"/>
    <property type="molecule type" value="Genomic_DNA"/>
</dbReference>
<keyword evidence="5" id="KW-1185">Reference proteome</keyword>
<dbReference type="AlphaFoldDB" id="A0AAV0CRD7"/>
<dbReference type="EMBL" id="CAMAPF010000064">
    <property type="protein sequence ID" value="CAH9090461.1"/>
    <property type="molecule type" value="Genomic_DNA"/>
</dbReference>
<accession>A0AAV0CRD7</accession>
<evidence type="ECO:0000256" key="1">
    <source>
        <dbReference type="SAM" id="MobiDB-lite"/>
    </source>
</evidence>
<name>A0AAV0CRD7_9ASTE</name>